<reference evidence="1" key="1">
    <citation type="submission" date="2025-08" db="UniProtKB">
        <authorList>
            <consortium name="Ensembl"/>
        </authorList>
    </citation>
    <scope>IDENTIFICATION</scope>
</reference>
<accession>A0A8C5PAK3</accession>
<sequence>IMFCDGSQRITSLTDFLRDRLQESLQEAVYKKAAIDTANDMRCNVTAFNGNRSKLEFHLMKSLAENEDFQSFITYINQPKTAFEIFITECVDHYYMDNSRSICDALMINLDRFTKLIHSAIEKSSSITIGRRGDVSSWLDTFCSELSAHLTLSHSDLKGVKYQEIKDIGFLKEAMTKALETVEENLKREFSKCDVSNIKAKPYEILYEQLAGCWETCPFCNAVCTNTVPGHKEDHSVKFHRPEGIKGGKWHKTEHLVTDICSSSVASDDFIRLSKNNNIPYREYRKAGPPYSKWSITPDHSSLKYWKWVVCRFQSDFEKHYNNKFKGKGKIPSQWRKITKEEAISEIDK</sequence>
<dbReference type="GeneTree" id="ENSGT00940000154393"/>
<dbReference type="AlphaFoldDB" id="A0A8C5PAK3"/>
<evidence type="ECO:0008006" key="3">
    <source>
        <dbReference type="Google" id="ProtNLM"/>
    </source>
</evidence>
<evidence type="ECO:0000313" key="1">
    <source>
        <dbReference type="Ensembl" id="ENSLLEP00000008922.1"/>
    </source>
</evidence>
<reference evidence="1" key="2">
    <citation type="submission" date="2025-09" db="UniProtKB">
        <authorList>
            <consortium name="Ensembl"/>
        </authorList>
    </citation>
    <scope>IDENTIFICATION</scope>
</reference>
<dbReference type="PANTHER" id="PTHR22796">
    <property type="entry name" value="URG4-RELATED"/>
    <property type="match status" value="1"/>
</dbReference>
<keyword evidence="2" id="KW-1185">Reference proteome</keyword>
<name>A0A8C5PAK3_9ANUR</name>
<dbReference type="Proteomes" id="UP000694569">
    <property type="component" value="Unplaced"/>
</dbReference>
<dbReference type="OrthoDB" id="1597724at2759"/>
<proteinExistence type="predicted"/>
<dbReference type="PANTHER" id="PTHR22796:SF6">
    <property type="entry name" value="INTERFERON-INDUCED VERY LARGE GTPASE 1-RELATED"/>
    <property type="match status" value="1"/>
</dbReference>
<dbReference type="Ensembl" id="ENSLLET00000009272.1">
    <property type="protein sequence ID" value="ENSLLEP00000008922.1"/>
    <property type="gene ID" value="ENSLLEG00000005696.1"/>
</dbReference>
<organism evidence="1 2">
    <name type="scientific">Leptobrachium leishanense</name>
    <name type="common">Leishan spiny toad</name>
    <dbReference type="NCBI Taxonomy" id="445787"/>
    <lineage>
        <taxon>Eukaryota</taxon>
        <taxon>Metazoa</taxon>
        <taxon>Chordata</taxon>
        <taxon>Craniata</taxon>
        <taxon>Vertebrata</taxon>
        <taxon>Euteleostomi</taxon>
        <taxon>Amphibia</taxon>
        <taxon>Batrachia</taxon>
        <taxon>Anura</taxon>
        <taxon>Pelobatoidea</taxon>
        <taxon>Megophryidae</taxon>
        <taxon>Leptobrachium</taxon>
    </lineage>
</organism>
<protein>
    <recommendedName>
        <fullName evidence="3">Interferon-induced very large GTPase 1</fullName>
    </recommendedName>
</protein>
<evidence type="ECO:0000313" key="2">
    <source>
        <dbReference type="Proteomes" id="UP000694569"/>
    </source>
</evidence>